<comment type="caution">
    <text evidence="2">The sequence shown here is derived from an EMBL/GenBank/DDBJ whole genome shotgun (WGS) entry which is preliminary data.</text>
</comment>
<dbReference type="NCBIfam" id="TIGR01175">
    <property type="entry name" value="pilM"/>
    <property type="match status" value="1"/>
</dbReference>
<evidence type="ECO:0000313" key="2">
    <source>
        <dbReference type="EMBL" id="MFC3687373.1"/>
    </source>
</evidence>
<dbReference type="RefSeq" id="WP_340290654.1">
    <property type="nucleotide sequence ID" value="NZ_JBBEOI010000021.1"/>
</dbReference>
<protein>
    <submittedName>
        <fullName evidence="2">Type IV pilus assembly protein PilM</fullName>
    </submittedName>
</protein>
<keyword evidence="3" id="KW-1185">Reference proteome</keyword>
<reference evidence="3" key="1">
    <citation type="journal article" date="2019" name="Int. J. Syst. Evol. Microbiol.">
        <title>The Global Catalogue of Microorganisms (GCM) 10K type strain sequencing project: providing services to taxonomists for standard genome sequencing and annotation.</title>
        <authorList>
            <consortium name="The Broad Institute Genomics Platform"/>
            <consortium name="The Broad Institute Genome Sequencing Center for Infectious Disease"/>
            <person name="Wu L."/>
            <person name="Ma J."/>
        </authorList>
    </citation>
    <scope>NUCLEOTIDE SEQUENCE [LARGE SCALE GENOMIC DNA]</scope>
    <source>
        <strain evidence="3">NCAIM B.02333</strain>
    </source>
</reference>
<dbReference type="SMART" id="SM00842">
    <property type="entry name" value="FtsA"/>
    <property type="match status" value="1"/>
</dbReference>
<sequence>MAARTAIGLDIGTSGVRAAELSFGRQGVTLEKFGQVAVPAGSVRDGEVVDAPAVAAAVRELWAATKFSSKDVVLGIANQRVVVRTVEVAWLPPAELRQSLALQVADQLPMPVSEAVLDFHPLEEVHGPRGRTLRGLLVAAVRESVLGNIRCVEKAGLRPVSVDLTSFAVLRSLGSTGVDAATTEVLVDIGARVTNIVVHTAGVPHFVRILLMGGQDLTDALAERLGTSLQDAEGIKQAAGMHGIVGIPPNAARTIDTAAQALVDEIRGSLDYFRSTFSGNHPERVVLSGGASSLQGFGERLAQGVRIPVVQGDPTSGMRIGRTGLDDAQLALVRPLAAVPVGLAMGGAR</sequence>
<dbReference type="InterPro" id="IPR050696">
    <property type="entry name" value="FtsA/MreB"/>
</dbReference>
<dbReference type="SUPFAM" id="SSF53067">
    <property type="entry name" value="Actin-like ATPase domain"/>
    <property type="match status" value="2"/>
</dbReference>
<dbReference type="CDD" id="cd24049">
    <property type="entry name" value="ASKHA_NBD_PilM"/>
    <property type="match status" value="1"/>
</dbReference>
<evidence type="ECO:0000313" key="3">
    <source>
        <dbReference type="Proteomes" id="UP001595685"/>
    </source>
</evidence>
<dbReference type="Proteomes" id="UP001595685">
    <property type="component" value="Unassembled WGS sequence"/>
</dbReference>
<dbReference type="InterPro" id="IPR043129">
    <property type="entry name" value="ATPase_NBD"/>
</dbReference>
<dbReference type="Gene3D" id="3.30.420.40">
    <property type="match status" value="2"/>
</dbReference>
<evidence type="ECO:0000259" key="1">
    <source>
        <dbReference type="SMART" id="SM00842"/>
    </source>
</evidence>
<dbReference type="PANTHER" id="PTHR32432:SF3">
    <property type="entry name" value="ETHANOLAMINE UTILIZATION PROTEIN EUTJ"/>
    <property type="match status" value="1"/>
</dbReference>
<dbReference type="EMBL" id="JBHRWW010000002">
    <property type="protein sequence ID" value="MFC3687373.1"/>
    <property type="molecule type" value="Genomic_DNA"/>
</dbReference>
<dbReference type="PIRSF" id="PIRSF019169">
    <property type="entry name" value="PilM"/>
    <property type="match status" value="1"/>
</dbReference>
<proteinExistence type="predicted"/>
<dbReference type="InterPro" id="IPR003494">
    <property type="entry name" value="SHS2_FtsA"/>
</dbReference>
<name>A0ABV7WFU1_9MICO</name>
<dbReference type="PANTHER" id="PTHR32432">
    <property type="entry name" value="CELL DIVISION PROTEIN FTSA-RELATED"/>
    <property type="match status" value="1"/>
</dbReference>
<feature type="domain" description="SHS2" evidence="1">
    <location>
        <begin position="6"/>
        <end position="173"/>
    </location>
</feature>
<dbReference type="Gene3D" id="3.30.1490.300">
    <property type="match status" value="1"/>
</dbReference>
<dbReference type="InterPro" id="IPR005883">
    <property type="entry name" value="PilM"/>
</dbReference>
<gene>
    <name evidence="2" type="primary">pilM</name>
    <name evidence="2" type="ORF">ACFOLH_03350</name>
</gene>
<accession>A0ABV7WFU1</accession>
<organism evidence="2 3">
    <name type="scientific">Aquipuribacter hungaricus</name>
    <dbReference type="NCBI Taxonomy" id="545624"/>
    <lineage>
        <taxon>Bacteria</taxon>
        <taxon>Bacillati</taxon>
        <taxon>Actinomycetota</taxon>
        <taxon>Actinomycetes</taxon>
        <taxon>Micrococcales</taxon>
        <taxon>Intrasporangiaceae</taxon>
        <taxon>Aquipuribacter</taxon>
    </lineage>
</organism>
<dbReference type="Pfam" id="PF11104">
    <property type="entry name" value="PilM_2"/>
    <property type="match status" value="1"/>
</dbReference>